<protein>
    <recommendedName>
        <fullName evidence="6">HTH tetR-type domain-containing protein</fullName>
    </recommendedName>
</protein>
<dbReference type="PROSITE" id="PS50977">
    <property type="entry name" value="HTH_TETR_2"/>
    <property type="match status" value="1"/>
</dbReference>
<feature type="DNA-binding region" description="H-T-H motif" evidence="4">
    <location>
        <begin position="45"/>
        <end position="64"/>
    </location>
</feature>
<dbReference type="RefSeq" id="WP_063816504.1">
    <property type="nucleotide sequence ID" value="NZ_FOPQ01000002.1"/>
</dbReference>
<feature type="domain" description="HTH tetR-type" evidence="6">
    <location>
        <begin position="22"/>
        <end position="82"/>
    </location>
</feature>
<evidence type="ECO:0000256" key="4">
    <source>
        <dbReference type="PROSITE-ProRule" id="PRU00335"/>
    </source>
</evidence>
<dbReference type="InterPro" id="IPR036271">
    <property type="entry name" value="Tet_transcr_reg_TetR-rel_C_sf"/>
</dbReference>
<comment type="caution">
    <text evidence="7">The sequence shown here is derived from an EMBL/GenBank/DDBJ whole genome shotgun (WGS) entry which is preliminary data.</text>
</comment>
<evidence type="ECO:0000313" key="7">
    <source>
        <dbReference type="EMBL" id="OKA07377.1"/>
    </source>
</evidence>
<dbReference type="InterPro" id="IPR001647">
    <property type="entry name" value="HTH_TetR"/>
</dbReference>
<organism evidence="7 8">
    <name type="scientific">Amycolatopsis regifaucium</name>
    <dbReference type="NCBI Taxonomy" id="546365"/>
    <lineage>
        <taxon>Bacteria</taxon>
        <taxon>Bacillati</taxon>
        <taxon>Actinomycetota</taxon>
        <taxon>Actinomycetes</taxon>
        <taxon>Pseudonocardiales</taxon>
        <taxon>Pseudonocardiaceae</taxon>
        <taxon>Amycolatopsis</taxon>
    </lineage>
</organism>
<reference evidence="7" key="1">
    <citation type="submission" date="2016-11" db="EMBL/GenBank/DDBJ databases">
        <title>Genome sequencing of Amycolatopsis regifaucium.</title>
        <authorList>
            <person name="Mayilraj S."/>
            <person name="Kaur N."/>
        </authorList>
    </citation>
    <scope>NUCLEOTIDE SEQUENCE [LARGE SCALE GENOMIC DNA]</scope>
    <source>
        <strain evidence="7">GY080</strain>
    </source>
</reference>
<gene>
    <name evidence="7" type="ORF">ATP06_0216140</name>
</gene>
<dbReference type="InterPro" id="IPR011075">
    <property type="entry name" value="TetR_C"/>
</dbReference>
<dbReference type="Pfam" id="PF00440">
    <property type="entry name" value="TetR_N"/>
    <property type="match status" value="1"/>
</dbReference>
<dbReference type="InterPro" id="IPR009057">
    <property type="entry name" value="Homeodomain-like_sf"/>
</dbReference>
<proteinExistence type="predicted"/>
<evidence type="ECO:0000313" key="8">
    <source>
        <dbReference type="Proteomes" id="UP000186883"/>
    </source>
</evidence>
<keyword evidence="1" id="KW-0805">Transcription regulation</keyword>
<feature type="compositionally biased region" description="Polar residues" evidence="5">
    <location>
        <begin position="1"/>
        <end position="10"/>
    </location>
</feature>
<dbReference type="PRINTS" id="PR00455">
    <property type="entry name" value="HTHTETR"/>
</dbReference>
<accession>A0ABX3DTA9</accession>
<evidence type="ECO:0000256" key="1">
    <source>
        <dbReference type="ARBA" id="ARBA00023015"/>
    </source>
</evidence>
<evidence type="ECO:0000256" key="5">
    <source>
        <dbReference type="SAM" id="MobiDB-lite"/>
    </source>
</evidence>
<sequence length="211" mass="23110">MTSTRPSTGKNPHGHAGPRRNVSARQAVLDAADDLLVERGFAGVTMEAIANRAGVAKQTIYRWWKSKVEILLDNLEEDGEAALAWNHGDGEPLAELVGQLSRLQAFLRDEAAGAVMHSLIGQALHDPDTAQRFREGFLLAQRRRDLAGLRNVLERLDCAPTGDAELAELLDRLLGPIYYRSVVLGISSSPEFLEELAHSVVGQAREGRRRG</sequence>
<dbReference type="SUPFAM" id="SSF48498">
    <property type="entry name" value="Tetracyclin repressor-like, C-terminal domain"/>
    <property type="match status" value="1"/>
</dbReference>
<dbReference type="PANTHER" id="PTHR30055">
    <property type="entry name" value="HTH-TYPE TRANSCRIPTIONAL REGULATOR RUTR"/>
    <property type="match status" value="1"/>
</dbReference>
<dbReference type="EMBL" id="LOBU02000013">
    <property type="protein sequence ID" value="OKA07377.1"/>
    <property type="molecule type" value="Genomic_DNA"/>
</dbReference>
<keyword evidence="3" id="KW-0804">Transcription</keyword>
<evidence type="ECO:0000256" key="2">
    <source>
        <dbReference type="ARBA" id="ARBA00023125"/>
    </source>
</evidence>
<keyword evidence="2 4" id="KW-0238">DNA-binding</keyword>
<dbReference type="Gene3D" id="1.10.357.10">
    <property type="entry name" value="Tetracycline Repressor, domain 2"/>
    <property type="match status" value="1"/>
</dbReference>
<keyword evidence="8" id="KW-1185">Reference proteome</keyword>
<feature type="region of interest" description="Disordered" evidence="5">
    <location>
        <begin position="1"/>
        <end position="22"/>
    </location>
</feature>
<dbReference type="Pfam" id="PF16859">
    <property type="entry name" value="TetR_C_11"/>
    <property type="match status" value="1"/>
</dbReference>
<name>A0ABX3DTA9_9PSEU</name>
<evidence type="ECO:0000256" key="3">
    <source>
        <dbReference type="ARBA" id="ARBA00023163"/>
    </source>
</evidence>
<dbReference type="Proteomes" id="UP000186883">
    <property type="component" value="Unassembled WGS sequence"/>
</dbReference>
<evidence type="ECO:0000259" key="6">
    <source>
        <dbReference type="PROSITE" id="PS50977"/>
    </source>
</evidence>
<dbReference type="InterPro" id="IPR050109">
    <property type="entry name" value="HTH-type_TetR-like_transc_reg"/>
</dbReference>
<dbReference type="PANTHER" id="PTHR30055:SF148">
    <property type="entry name" value="TETR-FAMILY TRANSCRIPTIONAL REGULATOR"/>
    <property type="match status" value="1"/>
</dbReference>
<dbReference type="SUPFAM" id="SSF46689">
    <property type="entry name" value="Homeodomain-like"/>
    <property type="match status" value="1"/>
</dbReference>